<keyword evidence="1" id="KW-0328">Glycosyltransferase</keyword>
<proteinExistence type="predicted"/>
<dbReference type="EMBL" id="QOWE01000030">
    <property type="protein sequence ID" value="RCR66202.1"/>
    <property type="molecule type" value="Genomic_DNA"/>
</dbReference>
<dbReference type="GO" id="GO:0016757">
    <property type="term" value="F:glycosyltransferase activity"/>
    <property type="evidence" value="ECO:0007669"/>
    <property type="project" value="UniProtKB-KW"/>
</dbReference>
<organism evidence="4 5">
    <name type="scientific">Larkinella punicea</name>
    <dbReference type="NCBI Taxonomy" id="2315727"/>
    <lineage>
        <taxon>Bacteria</taxon>
        <taxon>Pseudomonadati</taxon>
        <taxon>Bacteroidota</taxon>
        <taxon>Cytophagia</taxon>
        <taxon>Cytophagales</taxon>
        <taxon>Spirosomataceae</taxon>
        <taxon>Larkinella</taxon>
    </lineage>
</organism>
<gene>
    <name evidence="4" type="ORF">DUE52_28020</name>
</gene>
<feature type="domain" description="Glycosyl transferase family 1" evidence="3">
    <location>
        <begin position="231"/>
        <end position="386"/>
    </location>
</feature>
<keyword evidence="5" id="KW-1185">Reference proteome</keyword>
<protein>
    <submittedName>
        <fullName evidence="4">Glycosyltransferase family 1 protein</fullName>
    </submittedName>
</protein>
<dbReference type="OrthoDB" id="9787111at2"/>
<dbReference type="Proteomes" id="UP000253383">
    <property type="component" value="Unassembled WGS sequence"/>
</dbReference>
<evidence type="ECO:0000313" key="4">
    <source>
        <dbReference type="EMBL" id="RCR66202.1"/>
    </source>
</evidence>
<keyword evidence="2 4" id="KW-0808">Transferase</keyword>
<dbReference type="AlphaFoldDB" id="A0A368JF85"/>
<reference evidence="4 5" key="1">
    <citation type="submission" date="2018-07" db="EMBL/GenBank/DDBJ databases">
        <title>Genome analysis of Larkinella rosea.</title>
        <authorList>
            <person name="Zhou Z."/>
            <person name="Wang G."/>
        </authorList>
    </citation>
    <scope>NUCLEOTIDE SEQUENCE [LARGE SCALE GENOMIC DNA]</scope>
    <source>
        <strain evidence="5">zzj9</strain>
    </source>
</reference>
<dbReference type="SUPFAM" id="SSF53756">
    <property type="entry name" value="UDP-Glycosyltransferase/glycogen phosphorylase"/>
    <property type="match status" value="1"/>
</dbReference>
<accession>A0A368JF85</accession>
<evidence type="ECO:0000256" key="1">
    <source>
        <dbReference type="ARBA" id="ARBA00022676"/>
    </source>
</evidence>
<dbReference type="RefSeq" id="WP_114409404.1">
    <property type="nucleotide sequence ID" value="NZ_QOWE01000030.1"/>
</dbReference>
<dbReference type="PANTHER" id="PTHR12526:SF510">
    <property type="entry name" value="D-INOSITOL 3-PHOSPHATE GLYCOSYLTRANSFERASE"/>
    <property type="match status" value="1"/>
</dbReference>
<sequence>MKIAVWHNLRSGGGSRALHQHIKGLAQRGHSIEVWTSSVADTKFLDVDRYVDKTHILPLSMDIRIRDEYRDKLWALKFEPETRIRRMLDFCSRCADQINAGGFDVLFANSCINFSMPYIGRFVNIPKALYLGEPNRTLFESSPELIWEGLPPANGNWRKADYRSQYWDDMFKIRQARVRVREEIQNYRSYDKVLVNSYFSNENVLRAYGGAGEVCYLGIDASLFPYQNLPREPFVMGLGAFFQHKRPDLAIESLALIPEAIRPKLIWVGDMGDTAYVDKLKDLSRSLQVNFEPREKIPHQELVQLLNTASCLLYTSTLEPFGLAPLEANACGLPVVAVAEGGVRETVIGNYNGLLVNRKPEEMARAVERVLTDSGLADRLSRNARRIVQEQWTFEKAIDRIEDALFNTIGKDKDVFVK</sequence>
<dbReference type="InterPro" id="IPR001296">
    <property type="entry name" value="Glyco_trans_1"/>
</dbReference>
<evidence type="ECO:0000259" key="3">
    <source>
        <dbReference type="Pfam" id="PF00534"/>
    </source>
</evidence>
<dbReference type="Gene3D" id="3.40.50.2000">
    <property type="entry name" value="Glycogen Phosphorylase B"/>
    <property type="match status" value="2"/>
</dbReference>
<name>A0A368JF85_9BACT</name>
<dbReference type="PANTHER" id="PTHR12526">
    <property type="entry name" value="GLYCOSYLTRANSFERASE"/>
    <property type="match status" value="1"/>
</dbReference>
<comment type="caution">
    <text evidence="4">The sequence shown here is derived from an EMBL/GenBank/DDBJ whole genome shotgun (WGS) entry which is preliminary data.</text>
</comment>
<dbReference type="CDD" id="cd03801">
    <property type="entry name" value="GT4_PimA-like"/>
    <property type="match status" value="1"/>
</dbReference>
<evidence type="ECO:0000256" key="2">
    <source>
        <dbReference type="ARBA" id="ARBA00022679"/>
    </source>
</evidence>
<dbReference type="Pfam" id="PF00534">
    <property type="entry name" value="Glycos_transf_1"/>
    <property type="match status" value="1"/>
</dbReference>
<evidence type="ECO:0000313" key="5">
    <source>
        <dbReference type="Proteomes" id="UP000253383"/>
    </source>
</evidence>